<organism evidence="1 2">
    <name type="scientific">Streptomyces tateyamensis</name>
    <dbReference type="NCBI Taxonomy" id="565073"/>
    <lineage>
        <taxon>Bacteria</taxon>
        <taxon>Bacillati</taxon>
        <taxon>Actinomycetota</taxon>
        <taxon>Actinomycetes</taxon>
        <taxon>Kitasatosporales</taxon>
        <taxon>Streptomycetaceae</taxon>
        <taxon>Streptomyces</taxon>
    </lineage>
</organism>
<dbReference type="InterPro" id="IPR012347">
    <property type="entry name" value="Ferritin-like"/>
</dbReference>
<gene>
    <name evidence="1" type="ORF">C7C46_27595</name>
</gene>
<dbReference type="InterPro" id="IPR009078">
    <property type="entry name" value="Ferritin-like_SF"/>
</dbReference>
<keyword evidence="2" id="KW-1185">Reference proteome</keyword>
<protein>
    <submittedName>
        <fullName evidence="1">Rubrerythrin family protein</fullName>
    </submittedName>
</protein>
<reference evidence="1 2" key="1">
    <citation type="submission" date="2018-03" db="EMBL/GenBank/DDBJ databases">
        <title>Bioinformatic expansion and discovery of thiopeptide antibiotics.</title>
        <authorList>
            <person name="Schwalen C.J."/>
            <person name="Hudson G.A."/>
            <person name="Mitchell D.A."/>
        </authorList>
    </citation>
    <scope>NUCLEOTIDE SEQUENCE [LARGE SCALE GENOMIC DNA]</scope>
    <source>
        <strain evidence="1 2">ATCC 21389</strain>
    </source>
</reference>
<evidence type="ECO:0000313" key="2">
    <source>
        <dbReference type="Proteomes" id="UP000248039"/>
    </source>
</evidence>
<sequence>MMPAERIDTRLLEELTEQSEDLNSDALRITRGALIDFGQAVEPQRRWWQRGGLVAGAGGLAALWGASRAFADTASPSASMAEDIMALQTAASIENLAVSVYQTAATLPFIKDGNKTVVAFIDKTTQQHQAHAKAFNAAATQAGGKAQNDPDPKYKAVVDQALPTIKTPADVVKLAITLEDVAAQTYTKNVSQVSAADLRKLFASVAPVEAQHRATLLAVQALLAGNAADLVTIPVDPAKLPAAAGSVGFPDAFYKTDNASPTSEGAVK</sequence>
<accession>A0A2V4N9H1</accession>
<dbReference type="EMBL" id="PYBW01000122">
    <property type="protein sequence ID" value="PYC70173.1"/>
    <property type="molecule type" value="Genomic_DNA"/>
</dbReference>
<dbReference type="Pfam" id="PF13668">
    <property type="entry name" value="Ferritin_2"/>
    <property type="match status" value="1"/>
</dbReference>
<proteinExistence type="predicted"/>
<dbReference type="SUPFAM" id="SSF47240">
    <property type="entry name" value="Ferritin-like"/>
    <property type="match status" value="1"/>
</dbReference>
<dbReference type="OrthoDB" id="3677094at2"/>
<comment type="caution">
    <text evidence="1">The sequence shown here is derived from an EMBL/GenBank/DDBJ whole genome shotgun (WGS) entry which is preliminary data.</text>
</comment>
<evidence type="ECO:0000313" key="1">
    <source>
        <dbReference type="EMBL" id="PYC70173.1"/>
    </source>
</evidence>
<name>A0A2V4N9H1_9ACTN</name>
<dbReference type="Gene3D" id="1.20.1260.10">
    <property type="match status" value="1"/>
</dbReference>
<dbReference type="Proteomes" id="UP000248039">
    <property type="component" value="Unassembled WGS sequence"/>
</dbReference>
<dbReference type="AlphaFoldDB" id="A0A2V4N9H1"/>